<dbReference type="AlphaFoldDB" id="A0A2B7XM35"/>
<keyword evidence="9" id="KW-1185">Reference proteome</keyword>
<comment type="subcellular location">
    <subcellularLocation>
        <location evidence="1">Mitochondrion</location>
    </subcellularLocation>
</comment>
<dbReference type="PANTHER" id="PTHR28595:SF1">
    <property type="entry name" value="LARGE RIBOSOMAL SUBUNIT PROTEIN ML54"/>
    <property type="match status" value="1"/>
</dbReference>
<keyword evidence="2" id="KW-0809">Transit peptide</keyword>
<dbReference type="PANTHER" id="PTHR28595">
    <property type="entry name" value="39S RIBOSOMAL PROTEIN L54, MITOCHONDRIAL"/>
    <property type="match status" value="1"/>
</dbReference>
<dbReference type="EMBL" id="PDNA01000152">
    <property type="protein sequence ID" value="PGH09627.1"/>
    <property type="molecule type" value="Genomic_DNA"/>
</dbReference>
<keyword evidence="5" id="KW-0687">Ribonucleoprotein</keyword>
<accession>A0A2B7XM35</accession>
<proteinExistence type="inferred from homology"/>
<dbReference type="Pfam" id="PF08561">
    <property type="entry name" value="Ribosomal_L37"/>
    <property type="match status" value="1"/>
</dbReference>
<dbReference type="GO" id="GO:0005762">
    <property type="term" value="C:mitochondrial large ribosomal subunit"/>
    <property type="evidence" value="ECO:0007669"/>
    <property type="project" value="TreeGrafter"/>
</dbReference>
<dbReference type="InterPro" id="IPR013870">
    <property type="entry name" value="Ribosomal_mL54"/>
</dbReference>
<evidence type="ECO:0000256" key="2">
    <source>
        <dbReference type="ARBA" id="ARBA00022946"/>
    </source>
</evidence>
<keyword evidence="3" id="KW-0689">Ribosomal protein</keyword>
<evidence type="ECO:0000313" key="9">
    <source>
        <dbReference type="Proteomes" id="UP000224634"/>
    </source>
</evidence>
<protein>
    <recommendedName>
        <fullName evidence="7">Large ribosomal subunit protein mL54</fullName>
    </recommendedName>
</protein>
<keyword evidence="4" id="KW-0496">Mitochondrion</keyword>
<sequence>MLCQRCRTHLLSRLPSQHTPSLRSKCPSFISSTRRFYSAPAPAHPSKAMPAIEIPNTATPGTASETGKLAAMLSSVPAGTPLKGLNYMKSKPDIVAKEDTEYPDWLWTLVGGDKGAGAKKKSGEIDLSTLNKKQRKRAEKKMAARTAVATKKIPLHEQTIDITPAEATADVSADDVSIATASVEARAEITKSAREARRKSIRESNFLRGL</sequence>
<evidence type="ECO:0000256" key="3">
    <source>
        <dbReference type="ARBA" id="ARBA00022980"/>
    </source>
</evidence>
<evidence type="ECO:0000256" key="4">
    <source>
        <dbReference type="ARBA" id="ARBA00023128"/>
    </source>
</evidence>
<evidence type="ECO:0000256" key="6">
    <source>
        <dbReference type="ARBA" id="ARBA00033752"/>
    </source>
</evidence>
<dbReference type="STRING" id="1447883.A0A2B7XM35"/>
<reference evidence="8 9" key="1">
    <citation type="submission" date="2017-10" db="EMBL/GenBank/DDBJ databases">
        <title>Comparative genomics in systemic dimorphic fungi from Ajellomycetaceae.</title>
        <authorList>
            <person name="Munoz J.F."/>
            <person name="Mcewen J.G."/>
            <person name="Clay O.K."/>
            <person name="Cuomo C.A."/>
        </authorList>
    </citation>
    <scope>NUCLEOTIDE SEQUENCE [LARGE SCALE GENOMIC DNA]</scope>
    <source>
        <strain evidence="8 9">UAMH7299</strain>
    </source>
</reference>
<evidence type="ECO:0000256" key="5">
    <source>
        <dbReference type="ARBA" id="ARBA00023274"/>
    </source>
</evidence>
<evidence type="ECO:0000313" key="8">
    <source>
        <dbReference type="EMBL" id="PGH09627.1"/>
    </source>
</evidence>
<dbReference type="Proteomes" id="UP000224634">
    <property type="component" value="Unassembled WGS sequence"/>
</dbReference>
<comment type="caution">
    <text evidence="8">The sequence shown here is derived from an EMBL/GenBank/DDBJ whole genome shotgun (WGS) entry which is preliminary data.</text>
</comment>
<evidence type="ECO:0000256" key="1">
    <source>
        <dbReference type="ARBA" id="ARBA00004173"/>
    </source>
</evidence>
<dbReference type="GO" id="GO:0003735">
    <property type="term" value="F:structural constituent of ribosome"/>
    <property type="evidence" value="ECO:0007669"/>
    <property type="project" value="TreeGrafter"/>
</dbReference>
<name>A0A2B7XM35_POLH7</name>
<organism evidence="8 9">
    <name type="scientific">Polytolypa hystricis (strain UAMH7299)</name>
    <dbReference type="NCBI Taxonomy" id="1447883"/>
    <lineage>
        <taxon>Eukaryota</taxon>
        <taxon>Fungi</taxon>
        <taxon>Dikarya</taxon>
        <taxon>Ascomycota</taxon>
        <taxon>Pezizomycotina</taxon>
        <taxon>Eurotiomycetes</taxon>
        <taxon>Eurotiomycetidae</taxon>
        <taxon>Onygenales</taxon>
        <taxon>Onygenales incertae sedis</taxon>
        <taxon>Polytolypa</taxon>
    </lineage>
</organism>
<evidence type="ECO:0000256" key="7">
    <source>
        <dbReference type="ARBA" id="ARBA00035179"/>
    </source>
</evidence>
<dbReference type="OrthoDB" id="10252718at2759"/>
<comment type="similarity">
    <text evidence="6">Belongs to the mitochondrion-specific ribosomal protein mL54 family.</text>
</comment>
<gene>
    <name evidence="8" type="ORF">AJ80_07656</name>
</gene>